<protein>
    <recommendedName>
        <fullName evidence="2">Inclusion body clearance protein IML2</fullName>
    </recommendedName>
    <alternativeName>
        <fullName evidence="3">Inclusion body clearance protein iml2</fullName>
    </alternativeName>
</protein>
<organism evidence="6 7">
    <name type="scientific">Discina gigas</name>
    <dbReference type="NCBI Taxonomy" id="1032678"/>
    <lineage>
        <taxon>Eukaryota</taxon>
        <taxon>Fungi</taxon>
        <taxon>Dikarya</taxon>
        <taxon>Ascomycota</taxon>
        <taxon>Pezizomycotina</taxon>
        <taxon>Pezizomycetes</taxon>
        <taxon>Pezizales</taxon>
        <taxon>Discinaceae</taxon>
        <taxon>Discina</taxon>
    </lineage>
</organism>
<accession>A0ABR3GNH1</accession>
<name>A0ABR3GNH1_9PEZI</name>
<proteinExistence type="predicted"/>
<gene>
    <name evidence="6" type="primary">IML2</name>
    <name evidence="6" type="ORF">Q9L58_003529</name>
</gene>
<reference evidence="6 7" key="1">
    <citation type="submission" date="2024-02" db="EMBL/GenBank/DDBJ databases">
        <title>Discinaceae phylogenomics.</title>
        <authorList>
            <person name="Dirks A.C."/>
            <person name="James T.Y."/>
        </authorList>
    </citation>
    <scope>NUCLEOTIDE SEQUENCE [LARGE SCALE GENOMIC DNA]</scope>
    <source>
        <strain evidence="6 7">ACD0624</strain>
    </source>
</reference>
<dbReference type="PANTHER" id="PTHR31859">
    <property type="entry name" value="TETRATRICOPEPTIDE REPEAT PROTEIN 39 FAMILY MEMBER"/>
    <property type="match status" value="1"/>
</dbReference>
<feature type="region of interest" description="Disordered" evidence="5">
    <location>
        <begin position="174"/>
        <end position="208"/>
    </location>
</feature>
<evidence type="ECO:0000256" key="5">
    <source>
        <dbReference type="SAM" id="MobiDB-lite"/>
    </source>
</evidence>
<dbReference type="SUPFAM" id="SSF48452">
    <property type="entry name" value="TPR-like"/>
    <property type="match status" value="1"/>
</dbReference>
<dbReference type="Pfam" id="PF10300">
    <property type="entry name" value="Iml2-TPR_39"/>
    <property type="match status" value="1"/>
</dbReference>
<comment type="caution">
    <text evidence="6">The sequence shown here is derived from an EMBL/GenBank/DDBJ whole genome shotgun (WGS) entry which is preliminary data.</text>
</comment>
<evidence type="ECO:0000313" key="6">
    <source>
        <dbReference type="EMBL" id="KAL0637474.1"/>
    </source>
</evidence>
<evidence type="ECO:0000256" key="1">
    <source>
        <dbReference type="ARBA" id="ARBA00011408"/>
    </source>
</evidence>
<evidence type="ECO:0000313" key="7">
    <source>
        <dbReference type="Proteomes" id="UP001447188"/>
    </source>
</evidence>
<keyword evidence="7" id="KW-1185">Reference proteome</keyword>
<dbReference type="Gene3D" id="1.25.40.10">
    <property type="entry name" value="Tetratricopeptide repeat domain"/>
    <property type="match status" value="1"/>
</dbReference>
<dbReference type="EMBL" id="JBBBZM010000034">
    <property type="protein sequence ID" value="KAL0637474.1"/>
    <property type="molecule type" value="Genomic_DNA"/>
</dbReference>
<comment type="function">
    <text evidence="4">Inclusion body (IB) resident protein that interacts strongly with lipid droplet (LD) proteins. Involved in LD-mediated IB clearing after protein folding stress, probably by enabling access to the IBs of an LD-stored soluble sterol derivative that acts as a chaperone in inclusion clearing.</text>
</comment>
<sequence>MDLLLNDDVLGAEKAVEGGNSSYHKLAGGVVAFLRASLGFEAEIMKEASDRLADAEVSAERDRKKALRDNHHRSSYPPGAEFALCHAEAQLMAAVVGVLSESVVESMKAFYKLRTAYKTLEGIIDQMSKMQTPAQLDGAGQSIQSLTNGISGGLGDNIRENEPSGLLTPGLGIKSSGASIRSTKSGSKSGSRPGSRPGSRSRPSTSHLQQDGLVDEFVTSGVNLCFGVLLLILGMVPPSMRTIMSIVGFRGDREKGIEMLWKASKYSNLHGAIAVLVILQYFGNSVQFCDILPPQDHPSGAGYPKQKCQEALERLRSKYSKSALWRLEEARMLAVDHQLEEAISLLSQPVTTQMRQVEALMLFEKSLNLMFLHRYEEVAEGFLKLTDLNTWSHALYYYFAAVCHVELYRKYHDTDIEKANHHGELAEELMEKIPTFMGKKRFMAQGLPLEVFADRKIKKWKARAQAQGVRLVEGVGVSPVEEMLYFWNGYKRMDKPNLEVSMKALQWQDEEIDKDAIDEQAIRWVLLSVVLRNLGDLEKAKEYIQKVLAVDRYTFKGNFVDNWMSPTAHYEWAVALWKEHELKEHLEIKSWLAKAANWGPFDLDARIGLRVTTALDTINRMEEWERLGKEGEDREGEKKKDGEKVEE</sequence>
<comment type="subunit">
    <text evidence="1">Interacts with lipid droplet proteins.</text>
</comment>
<dbReference type="InterPro" id="IPR019412">
    <property type="entry name" value="IML2/TPR_39"/>
</dbReference>
<evidence type="ECO:0000256" key="2">
    <source>
        <dbReference type="ARBA" id="ARBA00018424"/>
    </source>
</evidence>
<dbReference type="InterPro" id="IPR011990">
    <property type="entry name" value="TPR-like_helical_dom_sf"/>
</dbReference>
<evidence type="ECO:0000256" key="3">
    <source>
        <dbReference type="ARBA" id="ARBA00019539"/>
    </source>
</evidence>
<dbReference type="Proteomes" id="UP001447188">
    <property type="component" value="Unassembled WGS sequence"/>
</dbReference>
<feature type="region of interest" description="Disordered" evidence="5">
    <location>
        <begin position="626"/>
        <end position="647"/>
    </location>
</feature>
<feature type="compositionally biased region" description="Low complexity" evidence="5">
    <location>
        <begin position="181"/>
        <end position="206"/>
    </location>
</feature>
<evidence type="ECO:0000256" key="4">
    <source>
        <dbReference type="ARBA" id="ARBA00043897"/>
    </source>
</evidence>
<dbReference type="PANTHER" id="PTHR31859:SF1">
    <property type="entry name" value="TETRATRICOPEPTIDE REPEAT PROTEIN 39C"/>
    <property type="match status" value="1"/>
</dbReference>